<dbReference type="Pfam" id="PF14940">
    <property type="entry name" value="TMEM219"/>
    <property type="match status" value="1"/>
</dbReference>
<name>A0ABQ9FBJ7_TEGGR</name>
<reference evidence="2 3" key="1">
    <citation type="submission" date="2022-12" db="EMBL/GenBank/DDBJ databases">
        <title>Chromosome-level genome of Tegillarca granosa.</title>
        <authorList>
            <person name="Kim J."/>
        </authorList>
    </citation>
    <scope>NUCLEOTIDE SEQUENCE [LARGE SCALE GENOMIC DNA]</scope>
    <source>
        <strain evidence="2">Teg-2019</strain>
        <tissue evidence="2">Adductor muscle</tissue>
    </source>
</reference>
<feature type="domain" description="TMEM248/TMEM219" evidence="1">
    <location>
        <begin position="5"/>
        <end position="50"/>
    </location>
</feature>
<keyword evidence="3" id="KW-1185">Reference proteome</keyword>
<evidence type="ECO:0000259" key="1">
    <source>
        <dbReference type="Pfam" id="PF14940"/>
    </source>
</evidence>
<organism evidence="2 3">
    <name type="scientific">Tegillarca granosa</name>
    <name type="common">Malaysian cockle</name>
    <name type="synonym">Anadara granosa</name>
    <dbReference type="NCBI Taxonomy" id="220873"/>
    <lineage>
        <taxon>Eukaryota</taxon>
        <taxon>Metazoa</taxon>
        <taxon>Spiralia</taxon>
        <taxon>Lophotrochozoa</taxon>
        <taxon>Mollusca</taxon>
        <taxon>Bivalvia</taxon>
        <taxon>Autobranchia</taxon>
        <taxon>Pteriomorphia</taxon>
        <taxon>Arcoida</taxon>
        <taxon>Arcoidea</taxon>
        <taxon>Arcidae</taxon>
        <taxon>Tegillarca</taxon>
    </lineage>
</organism>
<evidence type="ECO:0000313" key="3">
    <source>
        <dbReference type="Proteomes" id="UP001217089"/>
    </source>
</evidence>
<dbReference type="EMBL" id="JARBDR010000440">
    <property type="protein sequence ID" value="KAJ8313020.1"/>
    <property type="molecule type" value="Genomic_DNA"/>
</dbReference>
<dbReference type="InterPro" id="IPR039587">
    <property type="entry name" value="TMEM248/TMEM219_dom"/>
</dbReference>
<evidence type="ECO:0000313" key="2">
    <source>
        <dbReference type="EMBL" id="KAJ8313020.1"/>
    </source>
</evidence>
<comment type="caution">
    <text evidence="2">The sequence shown here is derived from an EMBL/GenBank/DDBJ whole genome shotgun (WGS) entry which is preliminary data.</text>
</comment>
<dbReference type="Proteomes" id="UP001217089">
    <property type="component" value="Unassembled WGS sequence"/>
</dbReference>
<accession>A0ABQ9FBJ7</accession>
<proteinExistence type="predicted"/>
<gene>
    <name evidence="2" type="ORF">KUTeg_010393</name>
</gene>
<sequence length="138" mass="15241">MFVLQDWNTFLENFADVEFCVLGNSSDADIYNPSTSPKLSNALSGLQKNFPGSVSHNITTTTEKVTSPATVDEILQPDICLSKNESGVEYHTRMVGFPIGSMMECRKNPVLHVKYQLNPQLTMMLSLVNNHKSSNSGV</sequence>
<protein>
    <recommendedName>
        <fullName evidence="1">TMEM248/TMEM219 domain-containing protein</fullName>
    </recommendedName>
</protein>